<name>A0ABX3IJ79_9BACT</name>
<reference evidence="4 5" key="1">
    <citation type="submission" date="2015-06" db="EMBL/GenBank/DDBJ databases">
        <title>Genome sequencing of Thermotogales isolates from hydrothermal vents.</title>
        <authorList>
            <person name="Haverkamp T.H."/>
            <person name="Kublanov I.V."/>
            <person name="Nesbo C.L."/>
        </authorList>
    </citation>
    <scope>NUCLEOTIDE SEQUENCE [LARGE SCALE GENOMIC DNA]</scope>
    <source>
        <strain evidence="5">ik275mar</strain>
    </source>
</reference>
<dbReference type="InterPro" id="IPR036188">
    <property type="entry name" value="FAD/NAD-bd_sf"/>
</dbReference>
<dbReference type="Gene3D" id="3.50.50.60">
    <property type="entry name" value="FAD/NAD(P)-binding domain"/>
    <property type="match status" value="2"/>
</dbReference>
<dbReference type="InterPro" id="IPR050097">
    <property type="entry name" value="Ferredoxin-NADP_redctase_2"/>
</dbReference>
<evidence type="ECO:0000256" key="2">
    <source>
        <dbReference type="ARBA" id="ARBA00023002"/>
    </source>
</evidence>
<evidence type="ECO:0000259" key="3">
    <source>
        <dbReference type="Pfam" id="PF07992"/>
    </source>
</evidence>
<evidence type="ECO:0000256" key="1">
    <source>
        <dbReference type="ARBA" id="ARBA00022630"/>
    </source>
</evidence>
<dbReference type="PRINTS" id="PR00368">
    <property type="entry name" value="FADPNR"/>
</dbReference>
<protein>
    <submittedName>
        <fullName evidence="4">Pyridine nucleotide-disulfide oxidoreductase</fullName>
    </submittedName>
</protein>
<evidence type="ECO:0000313" key="5">
    <source>
        <dbReference type="Proteomes" id="UP000242616"/>
    </source>
</evidence>
<dbReference type="PANTHER" id="PTHR48105">
    <property type="entry name" value="THIOREDOXIN REDUCTASE 1-RELATED-RELATED"/>
    <property type="match status" value="1"/>
</dbReference>
<keyword evidence="1" id="KW-0285">Flavoprotein</keyword>
<feature type="domain" description="FAD/NAD(P)-binding" evidence="3">
    <location>
        <begin position="2"/>
        <end position="227"/>
    </location>
</feature>
<dbReference type="RefSeq" id="WP_075665274.1">
    <property type="nucleotide sequence ID" value="NZ_LBFC01000005.1"/>
</dbReference>
<dbReference type="SUPFAM" id="SSF51905">
    <property type="entry name" value="FAD/NAD(P)-binding domain"/>
    <property type="match status" value="1"/>
</dbReference>
<comment type="caution">
    <text evidence="4">The sequence shown here is derived from an EMBL/GenBank/DDBJ whole genome shotgun (WGS) entry which is preliminary data.</text>
</comment>
<dbReference type="Proteomes" id="UP000242616">
    <property type="component" value="Unassembled WGS sequence"/>
</dbReference>
<keyword evidence="2" id="KW-0560">Oxidoreductase</keyword>
<organism evidence="4 5">
    <name type="scientific">Thermosipho affectus</name>
    <dbReference type="NCBI Taxonomy" id="660294"/>
    <lineage>
        <taxon>Bacteria</taxon>
        <taxon>Thermotogati</taxon>
        <taxon>Thermotogota</taxon>
        <taxon>Thermotogae</taxon>
        <taxon>Thermotogales</taxon>
        <taxon>Fervidobacteriaceae</taxon>
        <taxon>Thermosipho</taxon>
    </lineage>
</organism>
<sequence>MRVGIVGGGPAGISAAVFLKRYGIDCTIFEKKQLGGMLINAWRVENIPIFKPASGKDVVKNMVSFLNLYNVEVIKDEVVIVEENKIITKKDNYFFDEIIIATGTVPNRIKEFENDKVVYEYRDLPRSKNLAIYGAGDVAFDGAIRARLQGKNVVLFSRSKKIKALPRLYNIAKSLKIKMRLGEKIEEVLNFNDFIKIRTKENIYRFDALLLAIGRKIDLSFLRAKNVHLIGDVAHPNYRQASIAVGDGIMVGMKILRRDGC</sequence>
<gene>
    <name evidence="4" type="ORF">XJ44_01275</name>
</gene>
<dbReference type="Pfam" id="PF07992">
    <property type="entry name" value="Pyr_redox_2"/>
    <property type="match status" value="1"/>
</dbReference>
<dbReference type="PRINTS" id="PR00469">
    <property type="entry name" value="PNDRDTASEII"/>
</dbReference>
<keyword evidence="5" id="KW-1185">Reference proteome</keyword>
<dbReference type="InterPro" id="IPR023753">
    <property type="entry name" value="FAD/NAD-binding_dom"/>
</dbReference>
<accession>A0ABX3IJ79</accession>
<evidence type="ECO:0000313" key="4">
    <source>
        <dbReference type="EMBL" id="ONN27872.1"/>
    </source>
</evidence>
<dbReference type="EMBL" id="LBFC01000005">
    <property type="protein sequence ID" value="ONN27872.1"/>
    <property type="molecule type" value="Genomic_DNA"/>
</dbReference>
<proteinExistence type="predicted"/>